<dbReference type="InterPro" id="IPR001810">
    <property type="entry name" value="F-box_dom"/>
</dbReference>
<dbReference type="InterPro" id="IPR036047">
    <property type="entry name" value="F-box-like_dom_sf"/>
</dbReference>
<feature type="region of interest" description="Disordered" evidence="1">
    <location>
        <begin position="1"/>
        <end position="25"/>
    </location>
</feature>
<protein>
    <recommendedName>
        <fullName evidence="2">F-box domain-containing protein</fullName>
    </recommendedName>
</protein>
<dbReference type="Proteomes" id="UP001341281">
    <property type="component" value="Chromosome 02"/>
</dbReference>
<organism evidence="3 4">
    <name type="scientific">Paspalum notatum var. saurae</name>
    <dbReference type="NCBI Taxonomy" id="547442"/>
    <lineage>
        <taxon>Eukaryota</taxon>
        <taxon>Viridiplantae</taxon>
        <taxon>Streptophyta</taxon>
        <taxon>Embryophyta</taxon>
        <taxon>Tracheophyta</taxon>
        <taxon>Spermatophyta</taxon>
        <taxon>Magnoliopsida</taxon>
        <taxon>Liliopsida</taxon>
        <taxon>Poales</taxon>
        <taxon>Poaceae</taxon>
        <taxon>PACMAD clade</taxon>
        <taxon>Panicoideae</taxon>
        <taxon>Andropogonodae</taxon>
        <taxon>Paspaleae</taxon>
        <taxon>Paspalinae</taxon>
        <taxon>Paspalum</taxon>
    </lineage>
</organism>
<proteinExistence type="predicted"/>
<feature type="compositionally biased region" description="Low complexity" evidence="1">
    <location>
        <begin position="114"/>
        <end position="144"/>
    </location>
</feature>
<dbReference type="PANTHER" id="PTHR32133">
    <property type="entry name" value="OS07G0120400 PROTEIN"/>
    <property type="match status" value="1"/>
</dbReference>
<gene>
    <name evidence="3" type="ORF">U9M48_007914</name>
</gene>
<dbReference type="EMBL" id="CP144746">
    <property type="protein sequence ID" value="WVZ57542.1"/>
    <property type="molecule type" value="Genomic_DNA"/>
</dbReference>
<evidence type="ECO:0000313" key="3">
    <source>
        <dbReference type="EMBL" id="WVZ57542.1"/>
    </source>
</evidence>
<dbReference type="SUPFAM" id="SSF81383">
    <property type="entry name" value="F-box domain"/>
    <property type="match status" value="1"/>
</dbReference>
<evidence type="ECO:0000313" key="4">
    <source>
        <dbReference type="Proteomes" id="UP001341281"/>
    </source>
</evidence>
<accession>A0AAQ3SNI6</accession>
<feature type="region of interest" description="Disordered" evidence="1">
    <location>
        <begin position="96"/>
        <end position="144"/>
    </location>
</feature>
<sequence length="144" mass="15238">MSGGGEITRRRRSLSSPEAPAPLDNDDILGQILIRLSPQPSSLPRASLVCKRWHRVVSDPGFLRSFRAHHRKPPVLGFFSHSKALNVHRDIEFTSVLDPPDRIPGARASSRRLSTGAKSSAAATDASSSSTGTGSGAVSSSGTP</sequence>
<keyword evidence="4" id="KW-1185">Reference proteome</keyword>
<name>A0AAQ3SNI6_PASNO</name>
<dbReference type="AlphaFoldDB" id="A0AAQ3SNI6"/>
<dbReference type="Pfam" id="PF12937">
    <property type="entry name" value="F-box-like"/>
    <property type="match status" value="1"/>
</dbReference>
<feature type="domain" description="F-box" evidence="2">
    <location>
        <begin position="26"/>
        <end position="62"/>
    </location>
</feature>
<evidence type="ECO:0000259" key="2">
    <source>
        <dbReference type="Pfam" id="PF12937"/>
    </source>
</evidence>
<dbReference type="Gene3D" id="1.20.1280.50">
    <property type="match status" value="1"/>
</dbReference>
<reference evidence="3 4" key="1">
    <citation type="submission" date="2024-02" db="EMBL/GenBank/DDBJ databases">
        <title>High-quality chromosome-scale genome assembly of Pensacola bahiagrass (Paspalum notatum Flugge var. saurae).</title>
        <authorList>
            <person name="Vega J.M."/>
            <person name="Podio M."/>
            <person name="Orjuela J."/>
            <person name="Siena L.A."/>
            <person name="Pessino S.C."/>
            <person name="Combes M.C."/>
            <person name="Mariac C."/>
            <person name="Albertini E."/>
            <person name="Pupilli F."/>
            <person name="Ortiz J.P.A."/>
            <person name="Leblanc O."/>
        </authorList>
    </citation>
    <scope>NUCLEOTIDE SEQUENCE [LARGE SCALE GENOMIC DNA]</scope>
    <source>
        <strain evidence="3">R1</strain>
        <tissue evidence="3">Leaf</tissue>
    </source>
</reference>
<evidence type="ECO:0000256" key="1">
    <source>
        <dbReference type="SAM" id="MobiDB-lite"/>
    </source>
</evidence>